<comment type="caution">
    <text evidence="3">The sequence shown here is derived from an EMBL/GenBank/DDBJ whole genome shotgun (WGS) entry which is preliminary data.</text>
</comment>
<dbReference type="AlphaFoldDB" id="A0A4Y7TA90"/>
<organism evidence="3 4">
    <name type="scientific">Coprinellus micaceus</name>
    <name type="common">Glistening ink-cap mushroom</name>
    <name type="synonym">Coprinus micaceus</name>
    <dbReference type="NCBI Taxonomy" id="71717"/>
    <lineage>
        <taxon>Eukaryota</taxon>
        <taxon>Fungi</taxon>
        <taxon>Dikarya</taxon>
        <taxon>Basidiomycota</taxon>
        <taxon>Agaricomycotina</taxon>
        <taxon>Agaricomycetes</taxon>
        <taxon>Agaricomycetidae</taxon>
        <taxon>Agaricales</taxon>
        <taxon>Agaricineae</taxon>
        <taxon>Psathyrellaceae</taxon>
        <taxon>Coprinellus</taxon>
    </lineage>
</organism>
<keyword evidence="4" id="KW-1185">Reference proteome</keyword>
<feature type="compositionally biased region" description="Polar residues" evidence="1">
    <location>
        <begin position="235"/>
        <end position="251"/>
    </location>
</feature>
<dbReference type="OrthoDB" id="2576311at2759"/>
<keyword evidence="2" id="KW-0812">Transmembrane</keyword>
<sequence>MSNYAFDSGIAECSFELVLYNSLGQSPCQVGTALSGKPCGANEIVLTPLSLPNSKSYPGPQSDESCRCSSITYNLVSACAVCQGGNAISWNEYRSSCEFKASLGRYPKNIPTGLAIPAWAFMLPTSFNGTFDVTAAGGINAPDALPSDSPQTEPSATSPNLFTSSSITLFSSTSDSTVASGTPTPVTGGPISSRPQSNSAIIGGAVGGAVVIIAMVVGLILWARSRRRTKPPVSPFTNMSTSAGHRTTKQVYSPHHDTDLPPAYAAEDSGDVILDISASSSPMEPPAYPRSAQGPSTQMSELRVPRKPPRR</sequence>
<accession>A0A4Y7TA90</accession>
<dbReference type="EMBL" id="QPFP01000023">
    <property type="protein sequence ID" value="TEB30479.1"/>
    <property type="molecule type" value="Genomic_DNA"/>
</dbReference>
<keyword evidence="2" id="KW-1133">Transmembrane helix</keyword>
<dbReference type="Proteomes" id="UP000298030">
    <property type="component" value="Unassembled WGS sequence"/>
</dbReference>
<feature type="transmembrane region" description="Helical" evidence="2">
    <location>
        <begin position="200"/>
        <end position="222"/>
    </location>
</feature>
<feature type="region of interest" description="Disordered" evidence="1">
    <location>
        <begin position="229"/>
        <end position="311"/>
    </location>
</feature>
<proteinExistence type="predicted"/>
<keyword evidence="2" id="KW-0472">Membrane</keyword>
<gene>
    <name evidence="3" type="ORF">FA13DRAFT_1733789</name>
</gene>
<evidence type="ECO:0000256" key="2">
    <source>
        <dbReference type="SAM" id="Phobius"/>
    </source>
</evidence>
<evidence type="ECO:0000313" key="4">
    <source>
        <dbReference type="Proteomes" id="UP000298030"/>
    </source>
</evidence>
<reference evidence="3 4" key="1">
    <citation type="journal article" date="2019" name="Nat. Ecol. Evol.">
        <title>Megaphylogeny resolves global patterns of mushroom evolution.</title>
        <authorList>
            <person name="Varga T."/>
            <person name="Krizsan K."/>
            <person name="Foldi C."/>
            <person name="Dima B."/>
            <person name="Sanchez-Garcia M."/>
            <person name="Sanchez-Ramirez S."/>
            <person name="Szollosi G.J."/>
            <person name="Szarkandi J.G."/>
            <person name="Papp V."/>
            <person name="Albert L."/>
            <person name="Andreopoulos W."/>
            <person name="Angelini C."/>
            <person name="Antonin V."/>
            <person name="Barry K.W."/>
            <person name="Bougher N.L."/>
            <person name="Buchanan P."/>
            <person name="Buyck B."/>
            <person name="Bense V."/>
            <person name="Catcheside P."/>
            <person name="Chovatia M."/>
            <person name="Cooper J."/>
            <person name="Damon W."/>
            <person name="Desjardin D."/>
            <person name="Finy P."/>
            <person name="Geml J."/>
            <person name="Haridas S."/>
            <person name="Hughes K."/>
            <person name="Justo A."/>
            <person name="Karasinski D."/>
            <person name="Kautmanova I."/>
            <person name="Kiss B."/>
            <person name="Kocsube S."/>
            <person name="Kotiranta H."/>
            <person name="LaButti K.M."/>
            <person name="Lechner B.E."/>
            <person name="Liimatainen K."/>
            <person name="Lipzen A."/>
            <person name="Lukacs Z."/>
            <person name="Mihaltcheva S."/>
            <person name="Morgado L.N."/>
            <person name="Niskanen T."/>
            <person name="Noordeloos M.E."/>
            <person name="Ohm R.A."/>
            <person name="Ortiz-Santana B."/>
            <person name="Ovrebo C."/>
            <person name="Racz N."/>
            <person name="Riley R."/>
            <person name="Savchenko A."/>
            <person name="Shiryaev A."/>
            <person name="Soop K."/>
            <person name="Spirin V."/>
            <person name="Szebenyi C."/>
            <person name="Tomsovsky M."/>
            <person name="Tulloss R.E."/>
            <person name="Uehling J."/>
            <person name="Grigoriev I.V."/>
            <person name="Vagvolgyi C."/>
            <person name="Papp T."/>
            <person name="Martin F.M."/>
            <person name="Miettinen O."/>
            <person name="Hibbett D.S."/>
            <person name="Nagy L.G."/>
        </authorList>
    </citation>
    <scope>NUCLEOTIDE SEQUENCE [LARGE SCALE GENOMIC DNA]</scope>
    <source>
        <strain evidence="3 4">FP101781</strain>
    </source>
</reference>
<evidence type="ECO:0000256" key="1">
    <source>
        <dbReference type="SAM" id="MobiDB-lite"/>
    </source>
</evidence>
<evidence type="ECO:0000313" key="3">
    <source>
        <dbReference type="EMBL" id="TEB30479.1"/>
    </source>
</evidence>
<dbReference type="STRING" id="71717.A0A4Y7TA90"/>
<name>A0A4Y7TA90_COPMI</name>
<protein>
    <submittedName>
        <fullName evidence="3">Uncharacterized protein</fullName>
    </submittedName>
</protein>
<feature type="region of interest" description="Disordered" evidence="1">
    <location>
        <begin position="173"/>
        <end position="196"/>
    </location>
</feature>